<dbReference type="RefSeq" id="XP_025349022.1">
    <property type="nucleotide sequence ID" value="XM_025490866.1"/>
</dbReference>
<accession>A0A316U9M1</accession>
<dbReference type="InterPro" id="IPR015897">
    <property type="entry name" value="CHK_kinase-like"/>
</dbReference>
<dbReference type="Gene3D" id="3.90.1200.10">
    <property type="match status" value="1"/>
</dbReference>
<name>A0A316U9M1_9BASI</name>
<evidence type="ECO:0000313" key="3">
    <source>
        <dbReference type="EMBL" id="PWN21862.1"/>
    </source>
</evidence>
<sequence>MPRNKRLSSSPQLFAAIAALLPPAYANHLDHVEHLTTLWAGYGNIYRLHFASGEEAEEVPSSAVLKWIEPPPSAGEEDEDEEEQEGTMRKVLSYKVEANFYSNLSPKFSSEHHGTPKFLARPTPFTLLLSDLAAEYELMPTGRQDLTLEQALAGLDAIARLHACFWNYTVQEGRECHEPREEMRVLRSGQQGWQGDGVWKWGTYNYLQTRQPGLQQIDDRSPFAIFKKDPDLAWAIEDAIQNPEGGVGLTLVHGDAKAENMAFHRVATHRVALYDFQYIGVGVPTQDLIKYLCCVVPSRHLSSQADERAWLSFYHSRLAEHLESYASERGRAPPSTDLQQEYPLKRLLEDFDLSLLSWVRFTEGWGGGAWGNVRWLHRRARALLEEPNGQQWLKGIRSRWTQKQQSGK</sequence>
<keyword evidence="4" id="KW-1185">Reference proteome</keyword>
<dbReference type="PANTHER" id="PTHR11012">
    <property type="entry name" value="PROTEIN KINASE-LIKE DOMAIN-CONTAINING"/>
    <property type="match status" value="1"/>
</dbReference>
<keyword evidence="1" id="KW-0732">Signal</keyword>
<dbReference type="OrthoDB" id="411145at2759"/>
<feature type="domain" description="CHK kinase-like" evidence="2">
    <location>
        <begin position="127"/>
        <end position="324"/>
    </location>
</feature>
<feature type="signal peptide" evidence="1">
    <location>
        <begin position="1"/>
        <end position="26"/>
    </location>
</feature>
<dbReference type="SMART" id="SM00587">
    <property type="entry name" value="CHK"/>
    <property type="match status" value="1"/>
</dbReference>
<protein>
    <recommendedName>
        <fullName evidence="2">CHK kinase-like domain-containing protein</fullName>
    </recommendedName>
</protein>
<reference evidence="3 4" key="1">
    <citation type="journal article" date="2018" name="Mol. Biol. Evol.">
        <title>Broad Genomic Sampling Reveals a Smut Pathogenic Ancestry of the Fungal Clade Ustilaginomycotina.</title>
        <authorList>
            <person name="Kijpornyongpan T."/>
            <person name="Mondo S.J."/>
            <person name="Barry K."/>
            <person name="Sandor L."/>
            <person name="Lee J."/>
            <person name="Lipzen A."/>
            <person name="Pangilinan J."/>
            <person name="LaButti K."/>
            <person name="Hainaut M."/>
            <person name="Henrissat B."/>
            <person name="Grigoriev I.V."/>
            <person name="Spatafora J.W."/>
            <person name="Aime M.C."/>
        </authorList>
    </citation>
    <scope>NUCLEOTIDE SEQUENCE [LARGE SCALE GENOMIC DNA]</scope>
    <source>
        <strain evidence="3 4">MCA 4718</strain>
    </source>
</reference>
<dbReference type="EMBL" id="KZ819324">
    <property type="protein sequence ID" value="PWN21862.1"/>
    <property type="molecule type" value="Genomic_DNA"/>
</dbReference>
<dbReference type="AlphaFoldDB" id="A0A316U9M1"/>
<dbReference type="Pfam" id="PF02958">
    <property type="entry name" value="EcKL"/>
    <property type="match status" value="1"/>
</dbReference>
<evidence type="ECO:0000259" key="2">
    <source>
        <dbReference type="SMART" id="SM00587"/>
    </source>
</evidence>
<evidence type="ECO:0000256" key="1">
    <source>
        <dbReference type="SAM" id="SignalP"/>
    </source>
</evidence>
<dbReference type="STRING" id="1684307.A0A316U9M1"/>
<dbReference type="InterPro" id="IPR011009">
    <property type="entry name" value="Kinase-like_dom_sf"/>
</dbReference>
<dbReference type="PANTHER" id="PTHR11012:SF30">
    <property type="entry name" value="PROTEIN KINASE-LIKE DOMAIN-CONTAINING"/>
    <property type="match status" value="1"/>
</dbReference>
<feature type="chain" id="PRO_5016451070" description="CHK kinase-like domain-containing protein" evidence="1">
    <location>
        <begin position="27"/>
        <end position="408"/>
    </location>
</feature>
<dbReference type="SUPFAM" id="SSF56112">
    <property type="entry name" value="Protein kinase-like (PK-like)"/>
    <property type="match status" value="1"/>
</dbReference>
<dbReference type="InterPro" id="IPR004119">
    <property type="entry name" value="EcKL"/>
</dbReference>
<organism evidence="3 4">
    <name type="scientific">Pseudomicrostroma glucosiphilum</name>
    <dbReference type="NCBI Taxonomy" id="1684307"/>
    <lineage>
        <taxon>Eukaryota</taxon>
        <taxon>Fungi</taxon>
        <taxon>Dikarya</taxon>
        <taxon>Basidiomycota</taxon>
        <taxon>Ustilaginomycotina</taxon>
        <taxon>Exobasidiomycetes</taxon>
        <taxon>Microstromatales</taxon>
        <taxon>Microstromatales incertae sedis</taxon>
        <taxon>Pseudomicrostroma</taxon>
    </lineage>
</organism>
<dbReference type="GeneID" id="37012600"/>
<proteinExistence type="predicted"/>
<evidence type="ECO:0000313" key="4">
    <source>
        <dbReference type="Proteomes" id="UP000245942"/>
    </source>
</evidence>
<gene>
    <name evidence="3" type="ORF">BCV69DRAFT_268419</name>
</gene>
<dbReference type="Proteomes" id="UP000245942">
    <property type="component" value="Unassembled WGS sequence"/>
</dbReference>